<keyword evidence="3" id="KW-1185">Reference proteome</keyword>
<reference evidence="2 3" key="1">
    <citation type="journal article" date="2020" name="Nat. Commun.">
        <title>Genome of Tripterygium wilfordii and identification of cytochrome P450 involved in triptolide biosynthesis.</title>
        <authorList>
            <person name="Tu L."/>
            <person name="Su P."/>
            <person name="Zhang Z."/>
            <person name="Gao L."/>
            <person name="Wang J."/>
            <person name="Hu T."/>
            <person name="Zhou J."/>
            <person name="Zhang Y."/>
            <person name="Zhao Y."/>
            <person name="Liu Y."/>
            <person name="Song Y."/>
            <person name="Tong Y."/>
            <person name="Lu Y."/>
            <person name="Yang J."/>
            <person name="Xu C."/>
            <person name="Jia M."/>
            <person name="Peters R.J."/>
            <person name="Huang L."/>
            <person name="Gao W."/>
        </authorList>
    </citation>
    <scope>NUCLEOTIDE SEQUENCE [LARGE SCALE GENOMIC DNA]</scope>
    <source>
        <strain evidence="3">cv. XIE 37</strain>
        <tissue evidence="2">Leaf</tissue>
    </source>
</reference>
<gene>
    <name evidence="2" type="ORF">HS088_TW23G00539</name>
</gene>
<feature type="compositionally biased region" description="Basic and acidic residues" evidence="1">
    <location>
        <begin position="116"/>
        <end position="130"/>
    </location>
</feature>
<evidence type="ECO:0000256" key="1">
    <source>
        <dbReference type="SAM" id="MobiDB-lite"/>
    </source>
</evidence>
<dbReference type="AlphaFoldDB" id="A0A7J7BV88"/>
<organism evidence="2 3">
    <name type="scientific">Tripterygium wilfordii</name>
    <name type="common">Thunder God vine</name>
    <dbReference type="NCBI Taxonomy" id="458696"/>
    <lineage>
        <taxon>Eukaryota</taxon>
        <taxon>Viridiplantae</taxon>
        <taxon>Streptophyta</taxon>
        <taxon>Embryophyta</taxon>
        <taxon>Tracheophyta</taxon>
        <taxon>Spermatophyta</taxon>
        <taxon>Magnoliopsida</taxon>
        <taxon>eudicotyledons</taxon>
        <taxon>Gunneridae</taxon>
        <taxon>Pentapetalae</taxon>
        <taxon>rosids</taxon>
        <taxon>fabids</taxon>
        <taxon>Celastrales</taxon>
        <taxon>Celastraceae</taxon>
        <taxon>Tripterygium</taxon>
    </lineage>
</organism>
<accession>A0A7J7BV88</accession>
<feature type="region of interest" description="Disordered" evidence="1">
    <location>
        <begin position="113"/>
        <end position="149"/>
    </location>
</feature>
<evidence type="ECO:0000313" key="2">
    <source>
        <dbReference type="EMBL" id="KAF5725810.1"/>
    </source>
</evidence>
<dbReference type="OrthoDB" id="1913905at2759"/>
<comment type="caution">
    <text evidence="2">The sequence shown here is derived from an EMBL/GenBank/DDBJ whole genome shotgun (WGS) entry which is preliminary data.</text>
</comment>
<dbReference type="Proteomes" id="UP000593562">
    <property type="component" value="Unassembled WGS sequence"/>
</dbReference>
<dbReference type="EMBL" id="JAAARO010000023">
    <property type="protein sequence ID" value="KAF5725810.1"/>
    <property type="molecule type" value="Genomic_DNA"/>
</dbReference>
<proteinExistence type="predicted"/>
<evidence type="ECO:0000313" key="3">
    <source>
        <dbReference type="Proteomes" id="UP000593562"/>
    </source>
</evidence>
<dbReference type="PANTHER" id="PTHR34198:SF21">
    <property type="entry name" value="PROTEIN, PUTATIVE-RELATED"/>
    <property type="match status" value="1"/>
</dbReference>
<name>A0A7J7BV88_TRIWF</name>
<dbReference type="PANTHER" id="PTHR34198">
    <property type="entry name" value="OS01G0175100 PROTEIN"/>
    <property type="match status" value="1"/>
</dbReference>
<protein>
    <submittedName>
        <fullName evidence="2">Uncharacterized protein</fullName>
    </submittedName>
</protein>
<sequence length="190" mass="21230">MTGIGGKKVINIAQRYPSHNCHVSNLIRCHFFLFPLSLQIVNNPTPPPSHLSKNQKAVSTSLSVSEMATNLLTFRPAVIQASAISKTDLSSRKASPNWWSPIFGFSSEPDYINGGIKEDHQDKKQRKASESDPDPNPKSSRSRFSRGCFTEEKARQLRMMIMDTETHHDAMYHSAIASRLASDFGQRSDP</sequence>
<dbReference type="InParanoid" id="A0A7J7BV88"/>